<gene>
    <name evidence="2" type="primary">B4_0</name>
    <name evidence="2" type="ORF">GTO93_0015933</name>
</gene>
<protein>
    <submittedName>
        <fullName evidence="2">B4 protein</fullName>
    </submittedName>
</protein>
<dbReference type="SUPFAM" id="SSF46785">
    <property type="entry name" value="Winged helix' DNA-binding domain"/>
    <property type="match status" value="1"/>
</dbReference>
<feature type="non-terminal residue" evidence="2">
    <location>
        <position position="1"/>
    </location>
</feature>
<evidence type="ECO:0000259" key="1">
    <source>
        <dbReference type="PROSITE" id="PS51504"/>
    </source>
</evidence>
<feature type="non-terminal residue" evidence="2">
    <location>
        <position position="87"/>
    </location>
</feature>
<evidence type="ECO:0000313" key="2">
    <source>
        <dbReference type="EMBL" id="MBN3282423.1"/>
    </source>
</evidence>
<dbReference type="PROSITE" id="PS51504">
    <property type="entry name" value="H15"/>
    <property type="match status" value="1"/>
</dbReference>
<dbReference type="Gene3D" id="1.10.10.10">
    <property type="entry name" value="Winged helix-like DNA-binding domain superfamily/Winged helix DNA-binding domain"/>
    <property type="match status" value="1"/>
</dbReference>
<dbReference type="Proteomes" id="UP001166093">
    <property type="component" value="Unassembled WGS sequence"/>
</dbReference>
<keyword evidence="3" id="KW-1185">Reference proteome</keyword>
<comment type="caution">
    <text evidence="2">The sequence shown here is derived from an EMBL/GenBank/DDBJ whole genome shotgun (WGS) entry which is preliminary data.</text>
</comment>
<dbReference type="CDD" id="cd00073">
    <property type="entry name" value="H15"/>
    <property type="match status" value="1"/>
</dbReference>
<reference evidence="2" key="1">
    <citation type="journal article" date="2021" name="Cell">
        <title>Tracing the genetic footprints of vertebrate landing in non-teleost ray-finned fishes.</title>
        <authorList>
            <person name="Bi X."/>
            <person name="Wang K."/>
            <person name="Yang L."/>
            <person name="Pan H."/>
            <person name="Jiang H."/>
            <person name="Wei Q."/>
            <person name="Fang M."/>
            <person name="Yu H."/>
            <person name="Zhu C."/>
            <person name="Cai Y."/>
            <person name="He Y."/>
            <person name="Gan X."/>
            <person name="Zeng H."/>
            <person name="Yu D."/>
            <person name="Zhu Y."/>
            <person name="Jiang H."/>
            <person name="Qiu Q."/>
            <person name="Yang H."/>
            <person name="Zhang Y.E."/>
            <person name="Wang W."/>
            <person name="Zhu M."/>
            <person name="He S."/>
            <person name="Zhang G."/>
        </authorList>
    </citation>
    <scope>NUCLEOTIDE SEQUENCE</scope>
    <source>
        <strain evidence="2">Pddl_001</strain>
    </source>
</reference>
<feature type="domain" description="H15" evidence="1">
    <location>
        <begin position="1"/>
        <end position="72"/>
    </location>
</feature>
<dbReference type="InterPro" id="IPR036390">
    <property type="entry name" value="WH_DNA-bd_sf"/>
</dbReference>
<dbReference type="SMART" id="SM00526">
    <property type="entry name" value="H15"/>
    <property type="match status" value="1"/>
</dbReference>
<dbReference type="Pfam" id="PF00538">
    <property type="entry name" value="Linker_histone"/>
    <property type="match status" value="1"/>
</dbReference>
<organism evidence="2 3">
    <name type="scientific">Polyodon spathula</name>
    <name type="common">North American paddlefish</name>
    <name type="synonym">Squalus spathula</name>
    <dbReference type="NCBI Taxonomy" id="7913"/>
    <lineage>
        <taxon>Eukaryota</taxon>
        <taxon>Metazoa</taxon>
        <taxon>Chordata</taxon>
        <taxon>Craniata</taxon>
        <taxon>Vertebrata</taxon>
        <taxon>Euteleostomi</taxon>
        <taxon>Actinopterygii</taxon>
        <taxon>Chondrostei</taxon>
        <taxon>Acipenseriformes</taxon>
        <taxon>Polyodontidae</taxon>
        <taxon>Polyodon</taxon>
    </lineage>
</organism>
<proteinExistence type="predicted"/>
<dbReference type="InterPro" id="IPR005818">
    <property type="entry name" value="Histone_H1/H5_H15"/>
</dbReference>
<evidence type="ECO:0000313" key="3">
    <source>
        <dbReference type="Proteomes" id="UP001166093"/>
    </source>
</evidence>
<accession>A0ABS2Y7K9</accession>
<dbReference type="InterPro" id="IPR036388">
    <property type="entry name" value="WH-like_DNA-bd_sf"/>
</dbReference>
<sequence length="87" mass="9471">MVAEALKELDTRKGTSVPAIRSHILSSYPTVDPARLKPLLRNALANGIDNGTLTRPVNSIATGATGRFKVRTVCEVPGLYYRLLHRA</sequence>
<name>A0ABS2Y7K9_POLSP</name>
<dbReference type="EMBL" id="JAAWVQ010117609">
    <property type="protein sequence ID" value="MBN3282423.1"/>
    <property type="molecule type" value="Genomic_DNA"/>
</dbReference>